<evidence type="ECO:0000256" key="1">
    <source>
        <dbReference type="SAM" id="Phobius"/>
    </source>
</evidence>
<sequence length="77" mass="8232">MKMNKKGIIDALGAIIVPLIAIGIILAVAFLIFSEMKVQVVETTGVATIYNDTLTTFTTDTFVVTTNMGNCMTLSCV</sequence>
<evidence type="ECO:0000313" key="2">
    <source>
        <dbReference type="EMBL" id="GAG87314.1"/>
    </source>
</evidence>
<protein>
    <submittedName>
        <fullName evidence="2">Uncharacterized protein</fullName>
    </submittedName>
</protein>
<accession>X1AW29</accession>
<comment type="caution">
    <text evidence="2">The sequence shown here is derived from an EMBL/GenBank/DDBJ whole genome shotgun (WGS) entry which is preliminary data.</text>
</comment>
<gene>
    <name evidence="2" type="ORF">S01H4_28653</name>
</gene>
<keyword evidence="1" id="KW-0812">Transmembrane</keyword>
<proteinExistence type="predicted"/>
<keyword evidence="1" id="KW-1133">Transmembrane helix</keyword>
<name>X1AW29_9ZZZZ</name>
<reference evidence="2" key="1">
    <citation type="journal article" date="2014" name="Front. Microbiol.">
        <title>High frequency of phylogenetically diverse reductive dehalogenase-homologous genes in deep subseafloor sedimentary metagenomes.</title>
        <authorList>
            <person name="Kawai M."/>
            <person name="Futagami T."/>
            <person name="Toyoda A."/>
            <person name="Takaki Y."/>
            <person name="Nishi S."/>
            <person name="Hori S."/>
            <person name="Arai W."/>
            <person name="Tsubouchi T."/>
            <person name="Morono Y."/>
            <person name="Uchiyama I."/>
            <person name="Ito T."/>
            <person name="Fujiyama A."/>
            <person name="Inagaki F."/>
            <person name="Takami H."/>
        </authorList>
    </citation>
    <scope>NUCLEOTIDE SEQUENCE</scope>
    <source>
        <strain evidence="2">Expedition CK06-06</strain>
    </source>
</reference>
<dbReference type="EMBL" id="BART01014314">
    <property type="protein sequence ID" value="GAG87314.1"/>
    <property type="molecule type" value="Genomic_DNA"/>
</dbReference>
<organism evidence="2">
    <name type="scientific">marine sediment metagenome</name>
    <dbReference type="NCBI Taxonomy" id="412755"/>
    <lineage>
        <taxon>unclassified sequences</taxon>
        <taxon>metagenomes</taxon>
        <taxon>ecological metagenomes</taxon>
    </lineage>
</organism>
<keyword evidence="1" id="KW-0472">Membrane</keyword>
<dbReference type="AlphaFoldDB" id="X1AW29"/>
<feature type="transmembrane region" description="Helical" evidence="1">
    <location>
        <begin position="12"/>
        <end position="33"/>
    </location>
</feature>